<dbReference type="Proteomes" id="UP000313948">
    <property type="component" value="Chromosome"/>
</dbReference>
<evidence type="ECO:0000256" key="4">
    <source>
        <dbReference type="ARBA" id="ARBA00022448"/>
    </source>
</evidence>
<comment type="similarity">
    <text evidence="2">Belongs to the FliJ family.</text>
</comment>
<keyword evidence="5" id="KW-1003">Cell membrane</keyword>
<evidence type="ECO:0000256" key="7">
    <source>
        <dbReference type="ARBA" id="ARBA00022795"/>
    </source>
</evidence>
<dbReference type="Pfam" id="PF02050">
    <property type="entry name" value="FliJ"/>
    <property type="match status" value="1"/>
</dbReference>
<keyword evidence="7" id="KW-1005">Bacterial flagellum biogenesis</keyword>
<sequence>MRPFRLQNVARVRQMEEDQAAAELLRRREFRRSADRRSSQAYSALEDLALPAEADVMHWQAAVAARVAASASAFEAATAAELAQSDELVAQGQWSAARRRSTTIDKLAERHWHAEQTAENHAEQLVLDEVASQRARGRR</sequence>
<evidence type="ECO:0000256" key="8">
    <source>
        <dbReference type="ARBA" id="ARBA00022927"/>
    </source>
</evidence>
<dbReference type="Gene3D" id="1.10.287.1700">
    <property type="match status" value="1"/>
</dbReference>
<keyword evidence="10" id="KW-1006">Bacterial flagellum protein export</keyword>
<evidence type="ECO:0000256" key="10">
    <source>
        <dbReference type="ARBA" id="ARBA00023225"/>
    </source>
</evidence>
<keyword evidence="11" id="KW-0969">Cilium</keyword>
<keyword evidence="11" id="KW-0966">Cell projection</keyword>
<accession>A0ABX5VMW8</accession>
<dbReference type="InterPro" id="IPR012823">
    <property type="entry name" value="Flagell_FliJ"/>
</dbReference>
<dbReference type="RefSeq" id="WP_139947502.1">
    <property type="nucleotide sequence ID" value="NZ_CP040899.1"/>
</dbReference>
<keyword evidence="9" id="KW-0472">Membrane</keyword>
<reference evidence="11 12" key="1">
    <citation type="submission" date="2019-05" db="EMBL/GenBank/DDBJ databases">
        <title>Georgenia *** sp. nov., and Georgenia *** sp. nov., isolated from the intestinal contents of plateau pika (Ochotona curzoniae) in the Qinghai-Tibet plateau of China.</title>
        <authorList>
            <person name="Tian Z."/>
        </authorList>
    </citation>
    <scope>NUCLEOTIDE SEQUENCE [LARGE SCALE GENOMIC DNA]</scope>
    <source>
        <strain evidence="11 12">Z294</strain>
    </source>
</reference>
<evidence type="ECO:0000313" key="12">
    <source>
        <dbReference type="Proteomes" id="UP000313948"/>
    </source>
</evidence>
<evidence type="ECO:0000256" key="5">
    <source>
        <dbReference type="ARBA" id="ARBA00022475"/>
    </source>
</evidence>
<keyword evidence="12" id="KW-1185">Reference proteome</keyword>
<gene>
    <name evidence="11" type="ORF">FE251_01360</name>
</gene>
<evidence type="ECO:0000256" key="3">
    <source>
        <dbReference type="ARBA" id="ARBA00020392"/>
    </source>
</evidence>
<keyword evidence="8" id="KW-0653">Protein transport</keyword>
<evidence type="ECO:0000313" key="11">
    <source>
        <dbReference type="EMBL" id="QDB78170.1"/>
    </source>
</evidence>
<keyword evidence="11" id="KW-0282">Flagellum</keyword>
<evidence type="ECO:0000256" key="2">
    <source>
        <dbReference type="ARBA" id="ARBA00010004"/>
    </source>
</evidence>
<dbReference type="EMBL" id="CP040899">
    <property type="protein sequence ID" value="QDB78170.1"/>
    <property type="molecule type" value="Genomic_DNA"/>
</dbReference>
<keyword evidence="4" id="KW-0813">Transport</keyword>
<proteinExistence type="inferred from homology"/>
<evidence type="ECO:0000256" key="1">
    <source>
        <dbReference type="ARBA" id="ARBA00004413"/>
    </source>
</evidence>
<keyword evidence="6" id="KW-0145">Chemotaxis</keyword>
<protein>
    <recommendedName>
        <fullName evidence="3">Flagellar FliJ protein</fullName>
    </recommendedName>
</protein>
<comment type="subcellular location">
    <subcellularLocation>
        <location evidence="1">Cell membrane</location>
        <topology evidence="1">Peripheral membrane protein</topology>
        <orientation evidence="1">Cytoplasmic side</orientation>
    </subcellularLocation>
</comment>
<dbReference type="InterPro" id="IPR053716">
    <property type="entry name" value="Flag_assembly_chemotaxis_eff"/>
</dbReference>
<evidence type="ECO:0000256" key="9">
    <source>
        <dbReference type="ARBA" id="ARBA00023136"/>
    </source>
</evidence>
<evidence type="ECO:0000256" key="6">
    <source>
        <dbReference type="ARBA" id="ARBA00022500"/>
    </source>
</evidence>
<organism evidence="11 12">
    <name type="scientific">Georgenia wutianyii</name>
    <dbReference type="NCBI Taxonomy" id="2585135"/>
    <lineage>
        <taxon>Bacteria</taxon>
        <taxon>Bacillati</taxon>
        <taxon>Actinomycetota</taxon>
        <taxon>Actinomycetes</taxon>
        <taxon>Micrococcales</taxon>
        <taxon>Bogoriellaceae</taxon>
        <taxon>Georgenia</taxon>
    </lineage>
</organism>
<name>A0ABX5VMW8_9MICO</name>